<evidence type="ECO:0000313" key="1">
    <source>
        <dbReference type="EMBL" id="JAT34685.1"/>
    </source>
</evidence>
<dbReference type="AlphaFoldDB" id="A0A1B6MFL3"/>
<feature type="non-terminal residue" evidence="1">
    <location>
        <position position="107"/>
    </location>
</feature>
<protein>
    <submittedName>
        <fullName evidence="1">Uncharacterized protein</fullName>
    </submittedName>
</protein>
<organism evidence="1">
    <name type="scientific">Graphocephala atropunctata</name>
    <dbReference type="NCBI Taxonomy" id="36148"/>
    <lineage>
        <taxon>Eukaryota</taxon>
        <taxon>Metazoa</taxon>
        <taxon>Ecdysozoa</taxon>
        <taxon>Arthropoda</taxon>
        <taxon>Hexapoda</taxon>
        <taxon>Insecta</taxon>
        <taxon>Pterygota</taxon>
        <taxon>Neoptera</taxon>
        <taxon>Paraneoptera</taxon>
        <taxon>Hemiptera</taxon>
        <taxon>Auchenorrhyncha</taxon>
        <taxon>Membracoidea</taxon>
        <taxon>Cicadellidae</taxon>
        <taxon>Cicadellinae</taxon>
        <taxon>Cicadellini</taxon>
        <taxon>Graphocephala</taxon>
    </lineage>
</organism>
<proteinExistence type="predicted"/>
<name>A0A1B6MFL3_9HEMI</name>
<gene>
    <name evidence="1" type="ORF">g.31400</name>
</gene>
<sequence length="107" mass="12098">KVASSDDSVVLWAMENDDEYPINDVLTKYDDIPVNISSFLFRSLQKGLGSDTNLGLLVTHLTQNLFWWRISDIRSNLVSVSLSQHPKNQKSTPISDLTSPLDMYVKL</sequence>
<reference evidence="1" key="1">
    <citation type="submission" date="2015-11" db="EMBL/GenBank/DDBJ databases">
        <title>De novo transcriptome assembly of four potential Pierce s Disease insect vectors from Arizona vineyards.</title>
        <authorList>
            <person name="Tassone E.E."/>
        </authorList>
    </citation>
    <scope>NUCLEOTIDE SEQUENCE</scope>
</reference>
<dbReference type="EMBL" id="GEBQ01005292">
    <property type="protein sequence ID" value="JAT34685.1"/>
    <property type="molecule type" value="Transcribed_RNA"/>
</dbReference>
<feature type="non-terminal residue" evidence="1">
    <location>
        <position position="1"/>
    </location>
</feature>
<accession>A0A1B6MFL3</accession>